<evidence type="ECO:0000313" key="2">
    <source>
        <dbReference type="Proteomes" id="UP000295681"/>
    </source>
</evidence>
<organism evidence="1 2">
    <name type="scientific">Leuconostoc fallax</name>
    <dbReference type="NCBI Taxonomy" id="1251"/>
    <lineage>
        <taxon>Bacteria</taxon>
        <taxon>Bacillati</taxon>
        <taxon>Bacillota</taxon>
        <taxon>Bacilli</taxon>
        <taxon>Lactobacillales</taxon>
        <taxon>Lactobacillaceae</taxon>
        <taxon>Leuconostoc</taxon>
    </lineage>
</organism>
<dbReference type="Proteomes" id="UP000295681">
    <property type="component" value="Unassembled WGS sequence"/>
</dbReference>
<accession>A0A4R5N718</accession>
<proteinExistence type="predicted"/>
<evidence type="ECO:0000313" key="1">
    <source>
        <dbReference type="EMBL" id="TDG67539.1"/>
    </source>
</evidence>
<name>A0A4R5N718_9LACO</name>
<dbReference type="AlphaFoldDB" id="A0A4R5N718"/>
<reference evidence="1 2" key="1">
    <citation type="journal article" date="2019" name="Appl. Microbiol. Biotechnol.">
        <title>Uncovering carbohydrate metabolism through a genotype-phenotype association study of 56 lactic acid bacteria genomes.</title>
        <authorList>
            <person name="Buron-Moles G."/>
            <person name="Chailyan A."/>
            <person name="Dolejs I."/>
            <person name="Forster J."/>
            <person name="Miks M.H."/>
        </authorList>
    </citation>
    <scope>NUCLEOTIDE SEQUENCE [LARGE SCALE GENOMIC DNA]</scope>
    <source>
        <strain evidence="1 2">ATCC 700006</strain>
    </source>
</reference>
<protein>
    <submittedName>
        <fullName evidence="1">Uncharacterized protein</fullName>
    </submittedName>
</protein>
<gene>
    <name evidence="1" type="ORF">C5L23_001338</name>
</gene>
<dbReference type="RefSeq" id="WP_133264544.1">
    <property type="nucleotide sequence ID" value="NZ_JAGYGP010000001.1"/>
</dbReference>
<sequence>MTDYNNYIPLSAITMTDKHGKKLSNQYAQIGSPQREYFRMNGHYEVLHHYGDTMEIEVAGEPVFIQSRYNLLIDNIDAIYLQVTEK</sequence>
<comment type="caution">
    <text evidence="1">The sequence shown here is derived from an EMBL/GenBank/DDBJ whole genome shotgun (WGS) entry which is preliminary data.</text>
</comment>
<dbReference type="EMBL" id="PUFI01000015">
    <property type="protein sequence ID" value="TDG67539.1"/>
    <property type="molecule type" value="Genomic_DNA"/>
</dbReference>
<keyword evidence="2" id="KW-1185">Reference proteome</keyword>
<dbReference type="STRING" id="907931.GCA_000165675_01486"/>